<dbReference type="Proteomes" id="UP001432312">
    <property type="component" value="Chromosome"/>
</dbReference>
<sequence>MDLVRRSQYGLPASSPAAHIASTGGVKVHYLGSEYSSRRHDLCDDYVRAIRASHLANTVEDYVDIAYNAVVCEHGTVYEGRGPNRRSGANGTAALNTKDYSVCALLAKAGGGLDTPPDAQLHGIRDAIDWLRAEGEAGDYIGGHRDGHATTCPGDKLYDWVRRGAPRPGATPPPARPVVDLSRLISAAHVDPPKGGTPVSYGGVRTVEAALNAEGLLAGGLVDGHFGTSTITAYRAWQKRCGYSGADADGIPGKTSLTRLGQARGFTVID</sequence>
<evidence type="ECO:0000256" key="1">
    <source>
        <dbReference type="ARBA" id="ARBA00007553"/>
    </source>
</evidence>
<dbReference type="SUPFAM" id="SSF47090">
    <property type="entry name" value="PGBD-like"/>
    <property type="match status" value="1"/>
</dbReference>
<keyword evidence="4" id="KW-1185">Reference proteome</keyword>
<evidence type="ECO:0000313" key="3">
    <source>
        <dbReference type="EMBL" id="WUN81082.1"/>
    </source>
</evidence>
<dbReference type="GeneID" id="95498913"/>
<accession>A0ABZ1QF58</accession>
<evidence type="ECO:0000259" key="2">
    <source>
        <dbReference type="SMART" id="SM00701"/>
    </source>
</evidence>
<dbReference type="InterPro" id="IPR015510">
    <property type="entry name" value="PGRP"/>
</dbReference>
<evidence type="ECO:0000313" key="4">
    <source>
        <dbReference type="Proteomes" id="UP001432312"/>
    </source>
</evidence>
<dbReference type="PANTHER" id="PTHR11022:SF41">
    <property type="entry name" value="PEPTIDOGLYCAN-RECOGNITION PROTEIN LC-RELATED"/>
    <property type="match status" value="1"/>
</dbReference>
<protein>
    <submittedName>
        <fullName evidence="3">N-acetylmuramoyl-L-alanine amidase</fullName>
        <ecNumber evidence="3">3.5.1.28</ecNumber>
    </submittedName>
</protein>
<dbReference type="Gene3D" id="1.10.101.10">
    <property type="entry name" value="PGBD-like superfamily/PGBD"/>
    <property type="match status" value="1"/>
</dbReference>
<proteinExistence type="inferred from homology"/>
<dbReference type="PANTHER" id="PTHR11022">
    <property type="entry name" value="PEPTIDOGLYCAN RECOGNITION PROTEIN"/>
    <property type="match status" value="1"/>
</dbReference>
<keyword evidence="3" id="KW-0378">Hydrolase</keyword>
<reference evidence="3" key="1">
    <citation type="submission" date="2022-10" db="EMBL/GenBank/DDBJ databases">
        <title>The complete genomes of actinobacterial strains from the NBC collection.</title>
        <authorList>
            <person name="Joergensen T.S."/>
            <person name="Alvarez Arevalo M."/>
            <person name="Sterndorff E.B."/>
            <person name="Faurdal D."/>
            <person name="Vuksanovic O."/>
            <person name="Mourched A.-S."/>
            <person name="Charusanti P."/>
            <person name="Shaw S."/>
            <person name="Blin K."/>
            <person name="Weber T."/>
        </authorList>
    </citation>
    <scope>NUCLEOTIDE SEQUENCE</scope>
    <source>
        <strain evidence="3">NBC_00303</strain>
    </source>
</reference>
<dbReference type="Gene3D" id="3.40.80.10">
    <property type="entry name" value="Peptidoglycan recognition protein-like"/>
    <property type="match status" value="1"/>
</dbReference>
<dbReference type="SUPFAM" id="SSF55846">
    <property type="entry name" value="N-acetylmuramoyl-L-alanine amidase-like"/>
    <property type="match status" value="1"/>
</dbReference>
<dbReference type="InterPro" id="IPR036365">
    <property type="entry name" value="PGBD-like_sf"/>
</dbReference>
<dbReference type="InterPro" id="IPR002502">
    <property type="entry name" value="Amidase_domain"/>
</dbReference>
<dbReference type="Pfam" id="PF01471">
    <property type="entry name" value="PG_binding_1"/>
    <property type="match status" value="1"/>
</dbReference>
<dbReference type="Pfam" id="PF01510">
    <property type="entry name" value="Amidase_2"/>
    <property type="match status" value="1"/>
</dbReference>
<comment type="similarity">
    <text evidence="1">Belongs to the N-acetylmuramoyl-L-alanine amidase 2 family.</text>
</comment>
<name>A0ABZ1QF58_9ACTN</name>
<dbReference type="EC" id="3.5.1.28" evidence="3"/>
<gene>
    <name evidence="3" type="ORF">OHA91_22730</name>
</gene>
<dbReference type="CDD" id="cd06583">
    <property type="entry name" value="PGRP"/>
    <property type="match status" value="1"/>
</dbReference>
<dbReference type="InterPro" id="IPR006619">
    <property type="entry name" value="PGRP_domain_met/bac"/>
</dbReference>
<dbReference type="InterPro" id="IPR036366">
    <property type="entry name" value="PGBDSf"/>
</dbReference>
<dbReference type="RefSeq" id="WP_328739867.1">
    <property type="nucleotide sequence ID" value="NZ_CP108036.1"/>
</dbReference>
<dbReference type="GO" id="GO:0008745">
    <property type="term" value="F:N-acetylmuramoyl-L-alanine amidase activity"/>
    <property type="evidence" value="ECO:0007669"/>
    <property type="project" value="UniProtKB-EC"/>
</dbReference>
<dbReference type="InterPro" id="IPR036505">
    <property type="entry name" value="Amidase/PGRP_sf"/>
</dbReference>
<dbReference type="InterPro" id="IPR002477">
    <property type="entry name" value="Peptidoglycan-bd-like"/>
</dbReference>
<feature type="domain" description="Peptidoglycan recognition protein family" evidence="2">
    <location>
        <begin position="1"/>
        <end position="148"/>
    </location>
</feature>
<dbReference type="EMBL" id="CP108036">
    <property type="protein sequence ID" value="WUN81082.1"/>
    <property type="molecule type" value="Genomic_DNA"/>
</dbReference>
<dbReference type="SMART" id="SM00701">
    <property type="entry name" value="PGRP"/>
    <property type="match status" value="1"/>
</dbReference>
<organism evidence="3 4">
    <name type="scientific">Streptomyces erythrochromogenes</name>
    <dbReference type="NCBI Taxonomy" id="285574"/>
    <lineage>
        <taxon>Bacteria</taxon>
        <taxon>Bacillati</taxon>
        <taxon>Actinomycetota</taxon>
        <taxon>Actinomycetes</taxon>
        <taxon>Kitasatosporales</taxon>
        <taxon>Streptomycetaceae</taxon>
        <taxon>Streptomyces</taxon>
    </lineage>
</organism>